<dbReference type="RefSeq" id="WP_189714158.1">
    <property type="nucleotide sequence ID" value="NZ_BMSA01000018.1"/>
</dbReference>
<gene>
    <name evidence="1" type="ORF">GCM10010226_55810</name>
</gene>
<protein>
    <submittedName>
        <fullName evidence="1">Uncharacterized protein</fullName>
    </submittedName>
</protein>
<dbReference type="EMBL" id="BMSA01000018">
    <property type="protein sequence ID" value="GGT70749.1"/>
    <property type="molecule type" value="Genomic_DNA"/>
</dbReference>
<reference evidence="1" key="1">
    <citation type="journal article" date="2014" name="Int. J. Syst. Evol. Microbiol.">
        <title>Complete genome sequence of Corynebacterium casei LMG S-19264T (=DSM 44701T), isolated from a smear-ripened cheese.</title>
        <authorList>
            <consortium name="US DOE Joint Genome Institute (JGI-PGF)"/>
            <person name="Walter F."/>
            <person name="Albersmeier A."/>
            <person name="Kalinowski J."/>
            <person name="Ruckert C."/>
        </authorList>
    </citation>
    <scope>NUCLEOTIDE SEQUENCE</scope>
    <source>
        <strain evidence="1">JCM 4125</strain>
    </source>
</reference>
<evidence type="ECO:0000313" key="2">
    <source>
        <dbReference type="Proteomes" id="UP000646776"/>
    </source>
</evidence>
<accession>A0A918HJ81</accession>
<organism evidence="1 2">
    <name type="scientific">Streptomyces phaeofaciens</name>
    <dbReference type="NCBI Taxonomy" id="68254"/>
    <lineage>
        <taxon>Bacteria</taxon>
        <taxon>Bacillati</taxon>
        <taxon>Actinomycetota</taxon>
        <taxon>Actinomycetes</taxon>
        <taxon>Kitasatosporales</taxon>
        <taxon>Streptomycetaceae</taxon>
        <taxon>Streptomyces</taxon>
    </lineage>
</organism>
<dbReference type="AlphaFoldDB" id="A0A918HJ81"/>
<name>A0A918HJ81_9ACTN</name>
<sequence length="45" mass="4625">MDREPTNAPVDFNRLRAAGHANIAAGLEGISYEPPTNPSAAGSTS</sequence>
<reference evidence="1" key="2">
    <citation type="submission" date="2020-09" db="EMBL/GenBank/DDBJ databases">
        <authorList>
            <person name="Sun Q."/>
            <person name="Ohkuma M."/>
        </authorList>
    </citation>
    <scope>NUCLEOTIDE SEQUENCE</scope>
    <source>
        <strain evidence="1">JCM 4125</strain>
    </source>
</reference>
<keyword evidence="2" id="KW-1185">Reference proteome</keyword>
<comment type="caution">
    <text evidence="1">The sequence shown here is derived from an EMBL/GenBank/DDBJ whole genome shotgun (WGS) entry which is preliminary data.</text>
</comment>
<dbReference type="Proteomes" id="UP000646776">
    <property type="component" value="Unassembled WGS sequence"/>
</dbReference>
<evidence type="ECO:0000313" key="1">
    <source>
        <dbReference type="EMBL" id="GGT70749.1"/>
    </source>
</evidence>
<proteinExistence type="predicted"/>